<dbReference type="RefSeq" id="WP_379019295.1">
    <property type="nucleotide sequence ID" value="NZ_JBHUGY010000020.1"/>
</dbReference>
<comment type="caution">
    <text evidence="2">The sequence shown here is derived from an EMBL/GenBank/DDBJ whole genome shotgun (WGS) entry which is preliminary data.</text>
</comment>
<dbReference type="Proteomes" id="UP001597349">
    <property type="component" value="Unassembled WGS sequence"/>
</dbReference>
<evidence type="ECO:0000256" key="1">
    <source>
        <dbReference type="SAM" id="Phobius"/>
    </source>
</evidence>
<keyword evidence="1" id="KW-1133">Transmembrane helix</keyword>
<keyword evidence="1" id="KW-0472">Membrane</keyword>
<sequence length="136" mass="14573">MVKSGSVDRNQRTIVYEWIWRAGGDETGTAVLFWHLSVLTGSAIAQNVGAPVASHCANGRFEPEAQMSVVEEEASPAIPSHPEEIKSVFDLRLGKHVTLQGSARITPAGVISAGIAVAVMMLATGYLASSTRRRRQ</sequence>
<evidence type="ECO:0000313" key="3">
    <source>
        <dbReference type="Proteomes" id="UP001597349"/>
    </source>
</evidence>
<keyword evidence="1" id="KW-0812">Transmembrane</keyword>
<dbReference type="EMBL" id="JBHUGY010000020">
    <property type="protein sequence ID" value="MFD2054075.1"/>
    <property type="molecule type" value="Genomic_DNA"/>
</dbReference>
<name>A0ABW4WDZ3_9HYPH</name>
<feature type="transmembrane region" description="Helical" evidence="1">
    <location>
        <begin position="108"/>
        <end position="128"/>
    </location>
</feature>
<evidence type="ECO:0000313" key="2">
    <source>
        <dbReference type="EMBL" id="MFD2054075.1"/>
    </source>
</evidence>
<organism evidence="2 3">
    <name type="scientific">Mesorhizobium calcicola</name>
    <dbReference type="NCBI Taxonomy" id="1300310"/>
    <lineage>
        <taxon>Bacteria</taxon>
        <taxon>Pseudomonadati</taxon>
        <taxon>Pseudomonadota</taxon>
        <taxon>Alphaproteobacteria</taxon>
        <taxon>Hyphomicrobiales</taxon>
        <taxon>Phyllobacteriaceae</taxon>
        <taxon>Mesorhizobium</taxon>
    </lineage>
</organism>
<reference evidence="3" key="1">
    <citation type="journal article" date="2019" name="Int. J. Syst. Evol. Microbiol.">
        <title>The Global Catalogue of Microorganisms (GCM) 10K type strain sequencing project: providing services to taxonomists for standard genome sequencing and annotation.</title>
        <authorList>
            <consortium name="The Broad Institute Genomics Platform"/>
            <consortium name="The Broad Institute Genome Sequencing Center for Infectious Disease"/>
            <person name="Wu L."/>
            <person name="Ma J."/>
        </authorList>
    </citation>
    <scope>NUCLEOTIDE SEQUENCE [LARGE SCALE GENOMIC DNA]</scope>
    <source>
        <strain evidence="3">CGMCC 1.16226</strain>
    </source>
</reference>
<proteinExistence type="predicted"/>
<keyword evidence="3" id="KW-1185">Reference proteome</keyword>
<protein>
    <submittedName>
        <fullName evidence="2">Uncharacterized protein</fullName>
    </submittedName>
</protein>
<gene>
    <name evidence="2" type="ORF">ACFSQT_13510</name>
</gene>
<accession>A0ABW4WDZ3</accession>